<dbReference type="AlphaFoldDB" id="A0AA41SEN7"/>
<reference evidence="2" key="1">
    <citation type="submission" date="2022-03" db="EMBL/GenBank/DDBJ databases">
        <title>A functionally conserved STORR gene fusion in Papaver species that diverged 16.8 million years ago.</title>
        <authorList>
            <person name="Catania T."/>
        </authorList>
    </citation>
    <scope>NUCLEOTIDE SEQUENCE</scope>
    <source>
        <strain evidence="2">S-191538</strain>
    </source>
</reference>
<evidence type="ECO:0000256" key="1">
    <source>
        <dbReference type="SAM" id="MobiDB-lite"/>
    </source>
</evidence>
<proteinExistence type="predicted"/>
<feature type="region of interest" description="Disordered" evidence="1">
    <location>
        <begin position="257"/>
        <end position="278"/>
    </location>
</feature>
<sequence length="321" mass="36515">HLFGSLYIISRESIWLLKKLKDSYYTSPSIIKESHRILEIIEVFISEFKKSKESLDQYYLDKCVPFVEEDKMMQLVQENKEILDKFGNHIKVFQAEGVGKGSVIESILDCLGCACQIPMFDYGETNYLEVVADTMELIEETRKKLNSDRFSTLPGGSPLGKITLWRILFESSLADLHLDLISKKLDEAVKLLHSEPNEFKIPVSELSQHFDKLHAKISLLLSDGDRVLLDYVAMHRAVAEITYMLGDAFTTGGAGMKDLSHESSSPGSADKNDKEMEMVPDFPWDKHTVLDEVKVDLNDPKWLGFRSFQYGPDPDSDTEFT</sequence>
<organism evidence="2 3">
    <name type="scientific">Papaver nudicaule</name>
    <name type="common">Iceland poppy</name>
    <dbReference type="NCBI Taxonomy" id="74823"/>
    <lineage>
        <taxon>Eukaryota</taxon>
        <taxon>Viridiplantae</taxon>
        <taxon>Streptophyta</taxon>
        <taxon>Embryophyta</taxon>
        <taxon>Tracheophyta</taxon>
        <taxon>Spermatophyta</taxon>
        <taxon>Magnoliopsida</taxon>
        <taxon>Ranunculales</taxon>
        <taxon>Papaveraceae</taxon>
        <taxon>Papaveroideae</taxon>
        <taxon>Papaver</taxon>
    </lineage>
</organism>
<evidence type="ECO:0000313" key="3">
    <source>
        <dbReference type="Proteomes" id="UP001177140"/>
    </source>
</evidence>
<protein>
    <submittedName>
        <fullName evidence="2">Uncharacterized protein</fullName>
    </submittedName>
</protein>
<dbReference type="EMBL" id="JAJJMA010153815">
    <property type="protein sequence ID" value="MCL7035157.1"/>
    <property type="molecule type" value="Genomic_DNA"/>
</dbReference>
<comment type="caution">
    <text evidence="2">The sequence shown here is derived from an EMBL/GenBank/DDBJ whole genome shotgun (WGS) entry which is preliminary data.</text>
</comment>
<accession>A0AA41SEN7</accession>
<dbReference type="Proteomes" id="UP001177140">
    <property type="component" value="Unassembled WGS sequence"/>
</dbReference>
<evidence type="ECO:0000313" key="2">
    <source>
        <dbReference type="EMBL" id="MCL7035157.1"/>
    </source>
</evidence>
<feature type="non-terminal residue" evidence="2">
    <location>
        <position position="1"/>
    </location>
</feature>
<keyword evidence="3" id="KW-1185">Reference proteome</keyword>
<name>A0AA41SEN7_PAPNU</name>
<gene>
    <name evidence="2" type="ORF">MKW94_000719</name>
</gene>